<dbReference type="Gene3D" id="2.40.30.170">
    <property type="match status" value="1"/>
</dbReference>
<dbReference type="Gene3D" id="2.40.420.20">
    <property type="match status" value="1"/>
</dbReference>
<dbReference type="PANTHER" id="PTHR30469">
    <property type="entry name" value="MULTIDRUG RESISTANCE PROTEIN MDTA"/>
    <property type="match status" value="1"/>
</dbReference>
<keyword evidence="4" id="KW-1185">Reference proteome</keyword>
<dbReference type="NCBIfam" id="TIGR01730">
    <property type="entry name" value="RND_mfp"/>
    <property type="match status" value="1"/>
</dbReference>
<dbReference type="GO" id="GO:0015562">
    <property type="term" value="F:efflux transmembrane transporter activity"/>
    <property type="evidence" value="ECO:0007669"/>
    <property type="project" value="TreeGrafter"/>
</dbReference>
<dbReference type="AlphaFoldDB" id="A0A5S9QCF1"/>
<dbReference type="SUPFAM" id="SSF111369">
    <property type="entry name" value="HlyD-like secretion proteins"/>
    <property type="match status" value="1"/>
</dbReference>
<dbReference type="OrthoDB" id="5730196at2"/>
<accession>A0A5S9QCF1</accession>
<dbReference type="Proteomes" id="UP000441399">
    <property type="component" value="Unassembled WGS sequence"/>
</dbReference>
<evidence type="ECO:0000256" key="2">
    <source>
        <dbReference type="SAM" id="Coils"/>
    </source>
</evidence>
<dbReference type="EMBL" id="CACSIO010000023">
    <property type="protein sequence ID" value="CAA0115165.1"/>
    <property type="molecule type" value="Genomic_DNA"/>
</dbReference>
<proteinExistence type="inferred from homology"/>
<dbReference type="PANTHER" id="PTHR30469:SF15">
    <property type="entry name" value="HLYD FAMILY OF SECRETION PROTEINS"/>
    <property type="match status" value="1"/>
</dbReference>
<reference evidence="3 4" key="1">
    <citation type="submission" date="2019-11" db="EMBL/GenBank/DDBJ databases">
        <authorList>
            <person name="Holert J."/>
        </authorList>
    </citation>
    <scope>NUCLEOTIDE SEQUENCE [LARGE SCALE GENOMIC DNA]</scope>
    <source>
        <strain evidence="3">SB11_3</strain>
    </source>
</reference>
<name>A0A5S9QCF1_9GAMM</name>
<sequence length="375" mass="40209">MRNLLSAIGILIFGLMLAVVIGTSKPAPEKVVEQPPEALPVQAFIAEGTAQPVVVTTHGIVEAEHRIDLVSEVAGVVTRIDRDFIKGGTIKKGKVLLEVEPTNYQAALAQANTNLAQALEEEASERAQAEQAKREWRDLGSKAANDLFLRKPQLARAEAKTAAARATLRQAERNLAQTRLTLNFDAAMISTDAHVGQYLAPGSKVASLYAKDDLMLELPLTQAQLEVLNIEWPISDSAVSPTINLSASIGGKVTSLNNEVRHSGSIIDDKNQLATLIIDISDKAALPGLYVNASITGAPRNDVIAINEGAFHDKRFVLIADADNRIQFRAARQLGRDGDKVLLAADIQPGDVIISDRIPLATPGMQVAPNIQPAK</sequence>
<dbReference type="InterPro" id="IPR006143">
    <property type="entry name" value="RND_pump_MFP"/>
</dbReference>
<protein>
    <submittedName>
        <fullName evidence="3">Multidrug resistance protein MdtE</fullName>
    </submittedName>
</protein>
<comment type="similarity">
    <text evidence="1">Belongs to the membrane fusion protein (MFP) (TC 8.A.1) family.</text>
</comment>
<evidence type="ECO:0000313" key="4">
    <source>
        <dbReference type="Proteomes" id="UP000441399"/>
    </source>
</evidence>
<organism evidence="3 4">
    <name type="scientific">BD1-7 clade bacterium</name>
    <dbReference type="NCBI Taxonomy" id="2029982"/>
    <lineage>
        <taxon>Bacteria</taxon>
        <taxon>Pseudomonadati</taxon>
        <taxon>Pseudomonadota</taxon>
        <taxon>Gammaproteobacteria</taxon>
        <taxon>Cellvibrionales</taxon>
        <taxon>Spongiibacteraceae</taxon>
        <taxon>BD1-7 clade</taxon>
    </lineage>
</organism>
<feature type="coiled-coil region" evidence="2">
    <location>
        <begin position="108"/>
        <end position="174"/>
    </location>
</feature>
<dbReference type="Gene3D" id="1.10.287.470">
    <property type="entry name" value="Helix hairpin bin"/>
    <property type="match status" value="1"/>
</dbReference>
<evidence type="ECO:0000313" key="3">
    <source>
        <dbReference type="EMBL" id="CAA0115165.1"/>
    </source>
</evidence>
<dbReference type="GO" id="GO:1990281">
    <property type="term" value="C:efflux pump complex"/>
    <property type="evidence" value="ECO:0007669"/>
    <property type="project" value="TreeGrafter"/>
</dbReference>
<gene>
    <name evidence="3" type="primary">mdtE_3</name>
    <name evidence="3" type="ORF">OPDIPICF_01695</name>
</gene>
<dbReference type="Gene3D" id="2.40.50.100">
    <property type="match status" value="1"/>
</dbReference>
<evidence type="ECO:0000256" key="1">
    <source>
        <dbReference type="ARBA" id="ARBA00009477"/>
    </source>
</evidence>
<keyword evidence="2" id="KW-0175">Coiled coil</keyword>